<feature type="compositionally biased region" description="Polar residues" evidence="1">
    <location>
        <begin position="1"/>
        <end position="17"/>
    </location>
</feature>
<sequence>MVTSKVPSRTGVAQTDPGSVRRKTGFTGQDSFTYEVNDGIVDSAVATVTLVIS</sequence>
<evidence type="ECO:0000313" key="2">
    <source>
        <dbReference type="EMBL" id="MCP9270582.1"/>
    </source>
</evidence>
<comment type="caution">
    <text evidence="2">The sequence shown here is derived from an EMBL/GenBank/DDBJ whole genome shotgun (WGS) entry which is preliminary data.</text>
</comment>
<accession>A0ABT1LY95</accession>
<evidence type="ECO:0000256" key="1">
    <source>
        <dbReference type="SAM" id="MobiDB-lite"/>
    </source>
</evidence>
<evidence type="ECO:0000313" key="3">
    <source>
        <dbReference type="Proteomes" id="UP001651690"/>
    </source>
</evidence>
<keyword evidence="3" id="KW-1185">Reference proteome</keyword>
<organism evidence="2 3">
    <name type="scientific">Mycolicibacterium arenosum</name>
    <dbReference type="NCBI Taxonomy" id="2952157"/>
    <lineage>
        <taxon>Bacteria</taxon>
        <taxon>Bacillati</taxon>
        <taxon>Actinomycetota</taxon>
        <taxon>Actinomycetes</taxon>
        <taxon>Mycobacteriales</taxon>
        <taxon>Mycobacteriaceae</taxon>
        <taxon>Mycolicibacterium</taxon>
    </lineage>
</organism>
<protein>
    <submittedName>
        <fullName evidence="2">Uncharacterized protein</fullName>
    </submittedName>
</protein>
<reference evidence="2 3" key="1">
    <citation type="submission" date="2022-06" db="EMBL/GenBank/DDBJ databases">
        <title>Mycolicibacterium sp. CAU 1645 isolated from seawater.</title>
        <authorList>
            <person name="Kim W."/>
        </authorList>
    </citation>
    <scope>NUCLEOTIDE SEQUENCE [LARGE SCALE GENOMIC DNA]</scope>
    <source>
        <strain evidence="2 3">CAU 1645</strain>
    </source>
</reference>
<dbReference type="Proteomes" id="UP001651690">
    <property type="component" value="Unassembled WGS sequence"/>
</dbReference>
<dbReference type="Pfam" id="PF17963">
    <property type="entry name" value="Big_9"/>
    <property type="match status" value="1"/>
</dbReference>
<name>A0ABT1LY95_9MYCO</name>
<gene>
    <name evidence="2" type="ORF">NM203_00125</name>
</gene>
<proteinExistence type="predicted"/>
<dbReference type="EMBL" id="JANDBD010000001">
    <property type="protein sequence ID" value="MCP9270582.1"/>
    <property type="molecule type" value="Genomic_DNA"/>
</dbReference>
<dbReference type="Gene3D" id="2.60.40.3440">
    <property type="match status" value="1"/>
</dbReference>
<feature type="region of interest" description="Disordered" evidence="1">
    <location>
        <begin position="1"/>
        <end position="27"/>
    </location>
</feature>